<keyword evidence="9" id="KW-0449">Lipoprotein</keyword>
<name>A0A9N9RAC9_9NEOP</name>
<dbReference type="GO" id="GO:0005109">
    <property type="term" value="F:frizzled binding"/>
    <property type="evidence" value="ECO:0007669"/>
    <property type="project" value="TreeGrafter"/>
</dbReference>
<evidence type="ECO:0000256" key="1">
    <source>
        <dbReference type="ARBA" id="ARBA00004498"/>
    </source>
</evidence>
<keyword evidence="7" id="KW-1015">Disulfide bond</keyword>
<evidence type="ECO:0000256" key="9">
    <source>
        <dbReference type="ARBA" id="ARBA00023288"/>
    </source>
</evidence>
<feature type="region of interest" description="Disordered" evidence="11">
    <location>
        <begin position="154"/>
        <end position="174"/>
    </location>
</feature>
<evidence type="ECO:0000256" key="7">
    <source>
        <dbReference type="ARBA" id="ARBA00023157"/>
    </source>
</evidence>
<dbReference type="GO" id="GO:0046330">
    <property type="term" value="P:positive regulation of JNK cascade"/>
    <property type="evidence" value="ECO:0007669"/>
    <property type="project" value="TreeGrafter"/>
</dbReference>
<evidence type="ECO:0000256" key="5">
    <source>
        <dbReference type="ARBA" id="ARBA00022530"/>
    </source>
</evidence>
<dbReference type="PANTHER" id="PTHR12027">
    <property type="entry name" value="WNT RELATED"/>
    <property type="match status" value="1"/>
</dbReference>
<accession>A0A9N9RAC9</accession>
<dbReference type="Pfam" id="PF00110">
    <property type="entry name" value="wnt"/>
    <property type="match status" value="2"/>
</dbReference>
<dbReference type="InterPro" id="IPR005817">
    <property type="entry name" value="Wnt"/>
</dbReference>
<reference evidence="12" key="1">
    <citation type="submission" date="2021-12" db="EMBL/GenBank/DDBJ databases">
        <authorList>
            <person name="King R."/>
        </authorList>
    </citation>
    <scope>NUCLEOTIDE SEQUENCE</scope>
</reference>
<evidence type="ECO:0000313" key="13">
    <source>
        <dbReference type="Proteomes" id="UP001153714"/>
    </source>
</evidence>
<evidence type="ECO:0000256" key="6">
    <source>
        <dbReference type="ARBA" id="ARBA00022687"/>
    </source>
</evidence>
<dbReference type="InterPro" id="IPR018161">
    <property type="entry name" value="Wnt_CS"/>
</dbReference>
<protein>
    <recommendedName>
        <fullName evidence="10">Protein Wnt</fullName>
    </recommendedName>
</protein>
<dbReference type="GO" id="GO:0005615">
    <property type="term" value="C:extracellular space"/>
    <property type="evidence" value="ECO:0007669"/>
    <property type="project" value="TreeGrafter"/>
</dbReference>
<dbReference type="EMBL" id="OU893335">
    <property type="protein sequence ID" value="CAG9792591.1"/>
    <property type="molecule type" value="Genomic_DNA"/>
</dbReference>
<dbReference type="OrthoDB" id="5945655at2759"/>
<dbReference type="Proteomes" id="UP001153714">
    <property type="component" value="Chromosome 4"/>
</dbReference>
<keyword evidence="6 10" id="KW-0879">Wnt signaling pathway</keyword>
<comment type="similarity">
    <text evidence="2 10">Belongs to the Wnt family.</text>
</comment>
<evidence type="ECO:0000256" key="11">
    <source>
        <dbReference type="SAM" id="MobiDB-lite"/>
    </source>
</evidence>
<comment type="function">
    <text evidence="10">Ligand for members of the frizzled family of seven transmembrane receptors.</text>
</comment>
<dbReference type="GO" id="GO:0005125">
    <property type="term" value="F:cytokine activity"/>
    <property type="evidence" value="ECO:0007669"/>
    <property type="project" value="TreeGrafter"/>
</dbReference>
<dbReference type="GO" id="GO:0060070">
    <property type="term" value="P:canonical Wnt signaling pathway"/>
    <property type="evidence" value="ECO:0007669"/>
    <property type="project" value="TreeGrafter"/>
</dbReference>
<evidence type="ECO:0000256" key="3">
    <source>
        <dbReference type="ARBA" id="ARBA00022473"/>
    </source>
</evidence>
<comment type="subcellular location">
    <subcellularLocation>
        <location evidence="1 10">Secreted</location>
        <location evidence="1 10">Extracellular space</location>
        <location evidence="1 10">Extracellular matrix</location>
    </subcellularLocation>
</comment>
<keyword evidence="8" id="KW-0325">Glycoprotein</keyword>
<gene>
    <name evidence="12" type="ORF">DIATSA_LOCUS10107</name>
</gene>
<evidence type="ECO:0000256" key="8">
    <source>
        <dbReference type="ARBA" id="ARBA00023180"/>
    </source>
</evidence>
<keyword evidence="3 10" id="KW-0217">Developmental protein</keyword>
<dbReference type="PANTHER" id="PTHR12027:SF112">
    <property type="entry name" value="PROTEIN WNT-2"/>
    <property type="match status" value="1"/>
</dbReference>
<proteinExistence type="inferred from homology"/>
<evidence type="ECO:0000256" key="10">
    <source>
        <dbReference type="RuleBase" id="RU003500"/>
    </source>
</evidence>
<evidence type="ECO:0000256" key="2">
    <source>
        <dbReference type="ARBA" id="ARBA00005683"/>
    </source>
</evidence>
<reference evidence="12" key="2">
    <citation type="submission" date="2022-10" db="EMBL/GenBank/DDBJ databases">
        <authorList>
            <consortium name="ENA_rothamsted_submissions"/>
            <consortium name="culmorum"/>
            <person name="King R."/>
        </authorList>
    </citation>
    <scope>NUCLEOTIDE SEQUENCE</scope>
</reference>
<dbReference type="GO" id="GO:0045165">
    <property type="term" value="P:cell fate commitment"/>
    <property type="evidence" value="ECO:0007669"/>
    <property type="project" value="TreeGrafter"/>
</dbReference>
<dbReference type="PROSITE" id="PS00246">
    <property type="entry name" value="WNT1"/>
    <property type="match status" value="1"/>
</dbReference>
<feature type="region of interest" description="Disordered" evidence="11">
    <location>
        <begin position="247"/>
        <end position="266"/>
    </location>
</feature>
<organism evidence="12 13">
    <name type="scientific">Diatraea saccharalis</name>
    <name type="common">sugarcane borer</name>
    <dbReference type="NCBI Taxonomy" id="40085"/>
    <lineage>
        <taxon>Eukaryota</taxon>
        <taxon>Metazoa</taxon>
        <taxon>Ecdysozoa</taxon>
        <taxon>Arthropoda</taxon>
        <taxon>Hexapoda</taxon>
        <taxon>Insecta</taxon>
        <taxon>Pterygota</taxon>
        <taxon>Neoptera</taxon>
        <taxon>Endopterygota</taxon>
        <taxon>Lepidoptera</taxon>
        <taxon>Glossata</taxon>
        <taxon>Ditrysia</taxon>
        <taxon>Pyraloidea</taxon>
        <taxon>Crambidae</taxon>
        <taxon>Crambinae</taxon>
        <taxon>Diatraea</taxon>
    </lineage>
</organism>
<feature type="region of interest" description="Disordered" evidence="11">
    <location>
        <begin position="191"/>
        <end position="212"/>
    </location>
</feature>
<dbReference type="PRINTS" id="PR01349">
    <property type="entry name" value="WNTPROTEIN"/>
</dbReference>
<dbReference type="SMART" id="SM00097">
    <property type="entry name" value="WNT1"/>
    <property type="match status" value="1"/>
</dbReference>
<dbReference type="AlphaFoldDB" id="A0A9N9RAC9"/>
<keyword evidence="13" id="KW-1185">Reference proteome</keyword>
<keyword evidence="5" id="KW-0272">Extracellular matrix</keyword>
<dbReference type="GO" id="GO:0030182">
    <property type="term" value="P:neuron differentiation"/>
    <property type="evidence" value="ECO:0007669"/>
    <property type="project" value="TreeGrafter"/>
</dbReference>
<evidence type="ECO:0000313" key="12">
    <source>
        <dbReference type="EMBL" id="CAG9792591.1"/>
    </source>
</evidence>
<evidence type="ECO:0000256" key="4">
    <source>
        <dbReference type="ARBA" id="ARBA00022525"/>
    </source>
</evidence>
<sequence>MIVRRRVSSVSEQWEWGGCGEAAWGARFARRWLDARELEGDARAAMNLHNNRVGRKVSEVLASALTPARTHARTPLAPLQYLQSLVKDMVRNECKCHGVSGSCAVKTCWRALPPFPAVGAALKVKYLRAKLVAPPDKELRRDIVPYHLPNALRQPPQLLRRSRNGAGLGRPARKSELVYLQPSPSYCEPDRAAAAPGTSGRHCNVSSHGNRARHRLRRVLGSSLWVEFDSPGTRARGGSGSVDVLHYRYGRERRRPGPSEARGSSI</sequence>
<keyword evidence="4" id="KW-0964">Secreted</keyword>